<dbReference type="AlphaFoldDB" id="A0A0K0XSV9"/>
<dbReference type="FunFam" id="3.40.50.720:FF:000042">
    <property type="entry name" value="Trk system potassium transporter TrkA"/>
    <property type="match status" value="1"/>
</dbReference>
<keyword evidence="4" id="KW-0630">Potassium</keyword>
<dbReference type="InterPro" id="IPR036291">
    <property type="entry name" value="NAD(P)-bd_dom_sf"/>
</dbReference>
<dbReference type="Proteomes" id="UP000066624">
    <property type="component" value="Chromosome"/>
</dbReference>
<dbReference type="PATRIC" id="fig|1579979.3.peg.326"/>
<dbReference type="NCBIfam" id="NF007032">
    <property type="entry name" value="PRK09496.1-4"/>
    <property type="match status" value="1"/>
</dbReference>
<feature type="domain" description="RCK C-terminal" evidence="8">
    <location>
        <begin position="368"/>
        <end position="453"/>
    </location>
</feature>
<organism evidence="9 10">
    <name type="scientific">Wenzhouxiangella marina</name>
    <dbReference type="NCBI Taxonomy" id="1579979"/>
    <lineage>
        <taxon>Bacteria</taxon>
        <taxon>Pseudomonadati</taxon>
        <taxon>Pseudomonadota</taxon>
        <taxon>Gammaproteobacteria</taxon>
        <taxon>Chromatiales</taxon>
        <taxon>Wenzhouxiangellaceae</taxon>
        <taxon>Wenzhouxiangella</taxon>
    </lineage>
</organism>
<evidence type="ECO:0000256" key="5">
    <source>
        <dbReference type="ARBA" id="ARBA00023027"/>
    </source>
</evidence>
<keyword evidence="3" id="KW-0633">Potassium transport</keyword>
<dbReference type="PRINTS" id="PR00335">
    <property type="entry name" value="KUPTAKETRKA"/>
</dbReference>
<name>A0A0K0XSV9_9GAMM</name>
<accession>A0A0K0XSV9</accession>
<dbReference type="Pfam" id="PF02254">
    <property type="entry name" value="TrkA_N"/>
    <property type="match status" value="2"/>
</dbReference>
<evidence type="ECO:0000256" key="2">
    <source>
        <dbReference type="ARBA" id="ARBA00022448"/>
    </source>
</evidence>
<dbReference type="InterPro" id="IPR050721">
    <property type="entry name" value="Trk_Ktr_HKT_K-transport"/>
</dbReference>
<feature type="domain" description="RCK C-terminal" evidence="8">
    <location>
        <begin position="142"/>
        <end position="227"/>
    </location>
</feature>
<dbReference type="GO" id="GO:0015079">
    <property type="term" value="F:potassium ion transmembrane transporter activity"/>
    <property type="evidence" value="ECO:0007669"/>
    <property type="project" value="InterPro"/>
</dbReference>
<dbReference type="NCBIfam" id="NF007031">
    <property type="entry name" value="PRK09496.1-2"/>
    <property type="match status" value="1"/>
</dbReference>
<dbReference type="InterPro" id="IPR036721">
    <property type="entry name" value="RCK_C_sf"/>
</dbReference>
<dbReference type="GO" id="GO:0005886">
    <property type="term" value="C:plasma membrane"/>
    <property type="evidence" value="ECO:0007669"/>
    <property type="project" value="InterPro"/>
</dbReference>
<dbReference type="NCBIfam" id="NF007039">
    <property type="entry name" value="PRK09496.3-2"/>
    <property type="match status" value="1"/>
</dbReference>
<protein>
    <recommendedName>
        <fullName evidence="1">Trk system potassium uptake protein TrkA</fullName>
    </recommendedName>
</protein>
<feature type="domain" description="RCK N-terminal" evidence="7">
    <location>
        <begin position="232"/>
        <end position="348"/>
    </location>
</feature>
<dbReference type="PROSITE" id="PS51202">
    <property type="entry name" value="RCK_C"/>
    <property type="match status" value="2"/>
</dbReference>
<dbReference type="KEGG" id="wma:WM2015_322"/>
<dbReference type="EMBL" id="CP012154">
    <property type="protein sequence ID" value="AKS40706.1"/>
    <property type="molecule type" value="Genomic_DNA"/>
</dbReference>
<evidence type="ECO:0000259" key="8">
    <source>
        <dbReference type="PROSITE" id="PS51202"/>
    </source>
</evidence>
<keyword evidence="6" id="KW-0406">Ion transport</keyword>
<keyword evidence="2" id="KW-0813">Transport</keyword>
<evidence type="ECO:0000313" key="9">
    <source>
        <dbReference type="EMBL" id="AKS40706.1"/>
    </source>
</evidence>
<dbReference type="Gene3D" id="3.40.50.720">
    <property type="entry name" value="NAD(P)-binding Rossmann-like Domain"/>
    <property type="match status" value="2"/>
</dbReference>
<dbReference type="InterPro" id="IPR006036">
    <property type="entry name" value="K_uptake_TrkA"/>
</dbReference>
<sequence length="458" mass="50255">MQIIILGAGQVGTGMAHSLSREENDITVVDTDPNRLRDLQEKLDIRTVHGHAAHPQTLIRAGIEDADLLIALTNSDETNMVACQVAYSLFNTPTKVARVRAADYLAHPELFNREHTPIDVLISPEKLVTDHLQRLIEYPGALQVLDFADGRAQLVAARAYHDGPLVGRQLMALRELLPEGVDTRVAAIFRNDVAIIPQGDTRVEVDDIVFFLAATRDIPAVMAELRRLSGPAHRILLSGGGNIGANLARRLERHHHVKIIERDPARAEQIAEDLDTAITLVGDCADEDLLHEEGISETDVYCALTNDDEANILSSMLAKRMGADKVITLINRPAYVDLVESDRIDVAVSPQQVTIGALLTHIRKGHMVRVHSLRRGAAEAIEAVAHGTPGQSKVVGKRIDEIDLPDHTSIGGVVRGEEVIIAHDDVVIQEDDHVILFVADQKQIKRVERLFSVDAVFV</sequence>
<reference evidence="9 10" key="1">
    <citation type="submission" date="2015-07" db="EMBL/GenBank/DDBJ databases">
        <authorList>
            <person name="Noorani M."/>
        </authorList>
    </citation>
    <scope>NUCLEOTIDE SEQUENCE [LARGE SCALE GENOMIC DNA]</scope>
    <source>
        <strain evidence="9 10">KCTC 42284</strain>
    </source>
</reference>
<feature type="domain" description="RCK N-terminal" evidence="7">
    <location>
        <begin position="1"/>
        <end position="122"/>
    </location>
</feature>
<dbReference type="InterPro" id="IPR006037">
    <property type="entry name" value="RCK_C"/>
</dbReference>
<evidence type="ECO:0000256" key="1">
    <source>
        <dbReference type="ARBA" id="ARBA00017378"/>
    </source>
</evidence>
<proteinExistence type="predicted"/>
<dbReference type="SUPFAM" id="SSF51735">
    <property type="entry name" value="NAD(P)-binding Rossmann-fold domains"/>
    <property type="match status" value="2"/>
</dbReference>
<dbReference type="Gene3D" id="3.30.70.1450">
    <property type="entry name" value="Regulator of K+ conductance, C-terminal domain"/>
    <property type="match status" value="2"/>
</dbReference>
<dbReference type="PANTHER" id="PTHR43833:SF5">
    <property type="entry name" value="TRK SYSTEM POTASSIUM UPTAKE PROTEIN TRKA"/>
    <property type="match status" value="1"/>
</dbReference>
<dbReference type="PROSITE" id="PS51201">
    <property type="entry name" value="RCK_N"/>
    <property type="match status" value="2"/>
</dbReference>
<dbReference type="InterPro" id="IPR003148">
    <property type="entry name" value="RCK_N"/>
</dbReference>
<dbReference type="FunFam" id="3.40.50.720:FF:000027">
    <property type="entry name" value="Trk system potassium transporter TrkA"/>
    <property type="match status" value="1"/>
</dbReference>
<gene>
    <name evidence="9" type="ORF">WM2015_322</name>
</gene>
<dbReference type="STRING" id="1579979.WM2015_322"/>
<evidence type="ECO:0000313" key="10">
    <source>
        <dbReference type="Proteomes" id="UP000066624"/>
    </source>
</evidence>
<evidence type="ECO:0000256" key="3">
    <source>
        <dbReference type="ARBA" id="ARBA00022538"/>
    </source>
</evidence>
<dbReference type="NCBIfam" id="NF007030">
    <property type="entry name" value="PRK09496.1-1"/>
    <property type="match status" value="1"/>
</dbReference>
<dbReference type="SUPFAM" id="SSF116726">
    <property type="entry name" value="TrkA C-terminal domain-like"/>
    <property type="match status" value="2"/>
</dbReference>
<dbReference type="Pfam" id="PF02080">
    <property type="entry name" value="TrkA_C"/>
    <property type="match status" value="2"/>
</dbReference>
<dbReference type="PANTHER" id="PTHR43833">
    <property type="entry name" value="POTASSIUM CHANNEL PROTEIN 2-RELATED-RELATED"/>
    <property type="match status" value="1"/>
</dbReference>
<evidence type="ECO:0000259" key="7">
    <source>
        <dbReference type="PROSITE" id="PS51201"/>
    </source>
</evidence>
<keyword evidence="5" id="KW-0520">NAD</keyword>
<evidence type="ECO:0000256" key="6">
    <source>
        <dbReference type="ARBA" id="ARBA00023065"/>
    </source>
</evidence>
<evidence type="ECO:0000256" key="4">
    <source>
        <dbReference type="ARBA" id="ARBA00022958"/>
    </source>
</evidence>
<keyword evidence="10" id="KW-1185">Reference proteome</keyword>
<dbReference type="OrthoDB" id="9775180at2"/>
<dbReference type="RefSeq" id="WP_049724395.1">
    <property type="nucleotide sequence ID" value="NZ_CP012154.1"/>
</dbReference>